<name>W7CB61_9LIST</name>
<evidence type="ECO:0000313" key="2">
    <source>
        <dbReference type="EMBL" id="EUJ34167.1"/>
    </source>
</evidence>
<feature type="domain" description="YopX protein" evidence="1">
    <location>
        <begin position="5"/>
        <end position="137"/>
    </location>
</feature>
<organism evidence="2 3">
    <name type="scientific">Brochothrix campestris FSL F6-1037</name>
    <dbReference type="NCBI Taxonomy" id="1265861"/>
    <lineage>
        <taxon>Bacteria</taxon>
        <taxon>Bacillati</taxon>
        <taxon>Bacillota</taxon>
        <taxon>Bacilli</taxon>
        <taxon>Bacillales</taxon>
        <taxon>Listeriaceae</taxon>
        <taxon>Brochothrix</taxon>
    </lineage>
</organism>
<proteinExistence type="predicted"/>
<dbReference type="Pfam" id="PF09643">
    <property type="entry name" value="YopX"/>
    <property type="match status" value="1"/>
</dbReference>
<sequence length="137" mass="15311">MGETKFRGYSKRLNKWVYGDLVDGNVIVNGIAELNSEYIAIENWEAVVTESVGQYTGLKDKNGVDIYEGDIVKFNDFDSLRTGGNSSDKARVAKVVFLDGAYCAEEDSQEFLLCNAVYTDSELEVIGNIYENKELLK</sequence>
<dbReference type="PATRIC" id="fig|1265861.3.peg.2476"/>
<dbReference type="InterPro" id="IPR010024">
    <property type="entry name" value="CHP16711"/>
</dbReference>
<gene>
    <name evidence="2" type="ORF">BCAMP_12718</name>
</gene>
<dbReference type="AlphaFoldDB" id="W7CB61"/>
<protein>
    <recommendedName>
        <fullName evidence="1">YopX protein domain-containing protein</fullName>
    </recommendedName>
</protein>
<dbReference type="Gene3D" id="2.30.30.290">
    <property type="entry name" value="YopX-like domains"/>
    <property type="match status" value="1"/>
</dbReference>
<dbReference type="EMBL" id="AODH01000078">
    <property type="protein sequence ID" value="EUJ34167.1"/>
    <property type="molecule type" value="Genomic_DNA"/>
</dbReference>
<dbReference type="RefSeq" id="WP_051457085.1">
    <property type="nucleotide sequence ID" value="NZ_AODH01000078.1"/>
</dbReference>
<dbReference type="SUPFAM" id="SSF159006">
    <property type="entry name" value="YopX-like"/>
    <property type="match status" value="1"/>
</dbReference>
<reference evidence="2 3" key="1">
    <citation type="submission" date="2012-12" db="EMBL/GenBank/DDBJ databases">
        <title>Novel taxa of Listeriaceae from agricultural environments in the United States.</title>
        <authorList>
            <person name="den Bakker H.C."/>
            <person name="Allred A."/>
            <person name="Warchocki S."/>
            <person name="Wright E.M."/>
            <person name="Burrell A."/>
            <person name="Nightingale K.K."/>
            <person name="Kephart D."/>
            <person name="Wiedmann M."/>
        </authorList>
    </citation>
    <scope>NUCLEOTIDE SEQUENCE [LARGE SCALE GENOMIC DNA]</scope>
    <source>
        <strain evidence="2 3">FSL F6-1037</strain>
    </source>
</reference>
<dbReference type="OrthoDB" id="1809393at2"/>
<comment type="caution">
    <text evidence="2">The sequence shown here is derived from an EMBL/GenBank/DDBJ whole genome shotgun (WGS) entry which is preliminary data.</text>
</comment>
<keyword evidence="3" id="KW-1185">Reference proteome</keyword>
<dbReference type="InterPro" id="IPR019096">
    <property type="entry name" value="YopX_protein"/>
</dbReference>
<evidence type="ECO:0000313" key="3">
    <source>
        <dbReference type="Proteomes" id="UP000019243"/>
    </source>
</evidence>
<dbReference type="STRING" id="1265861.BCAMP_12718"/>
<dbReference type="NCBIfam" id="TIGR01671">
    <property type="entry name" value="phage_TIGR01671"/>
    <property type="match status" value="1"/>
</dbReference>
<dbReference type="InterPro" id="IPR023385">
    <property type="entry name" value="YopX-like_C"/>
</dbReference>
<accession>W7CB61</accession>
<dbReference type="Proteomes" id="UP000019243">
    <property type="component" value="Unassembled WGS sequence"/>
</dbReference>
<evidence type="ECO:0000259" key="1">
    <source>
        <dbReference type="Pfam" id="PF09643"/>
    </source>
</evidence>